<feature type="transmembrane region" description="Helical" evidence="9">
    <location>
        <begin position="12"/>
        <end position="35"/>
    </location>
</feature>
<dbReference type="InterPro" id="IPR001851">
    <property type="entry name" value="ABC_transp_permease"/>
</dbReference>
<feature type="transmembrane region" description="Helical" evidence="9">
    <location>
        <begin position="225"/>
        <end position="249"/>
    </location>
</feature>
<feature type="transmembrane region" description="Helical" evidence="9">
    <location>
        <begin position="96"/>
        <end position="115"/>
    </location>
</feature>
<evidence type="ECO:0000313" key="10">
    <source>
        <dbReference type="EMBL" id="MET3793189.1"/>
    </source>
</evidence>
<name>A0ABV2N2A0_9HYPH</name>
<evidence type="ECO:0000256" key="1">
    <source>
        <dbReference type="ARBA" id="ARBA00004651"/>
    </source>
</evidence>
<protein>
    <submittedName>
        <fullName evidence="10">Branched-chain amino acid transport system permease protein</fullName>
    </submittedName>
</protein>
<evidence type="ECO:0000256" key="6">
    <source>
        <dbReference type="ARBA" id="ARBA00022989"/>
    </source>
</evidence>
<keyword evidence="5" id="KW-0029">Amino-acid transport</keyword>
<evidence type="ECO:0000313" key="11">
    <source>
        <dbReference type="Proteomes" id="UP001549076"/>
    </source>
</evidence>
<keyword evidence="11" id="KW-1185">Reference proteome</keyword>
<proteinExistence type="inferred from homology"/>
<dbReference type="Proteomes" id="UP001549076">
    <property type="component" value="Unassembled WGS sequence"/>
</dbReference>
<evidence type="ECO:0000256" key="2">
    <source>
        <dbReference type="ARBA" id="ARBA00022448"/>
    </source>
</evidence>
<evidence type="ECO:0000256" key="8">
    <source>
        <dbReference type="ARBA" id="ARBA00037998"/>
    </source>
</evidence>
<keyword evidence="2" id="KW-0813">Transport</keyword>
<sequence length="289" mass="29908">MEFFTQLVINGLMLGMVYALIAIGLSLIFGVLEIVNFAHGHFYMLGATILAALVTSAGIGFFPGLIVAALAVGMVGYIVYVVLLRHFREGEFDRGIILTIGIGMVLQNGVAYLFGSSSRIVDTPFSFVSWDVSGFFVDAQRAIAVMVGAVAIALLYGVLTFTRIGKAMRAFAQNREAAFIVGIRPAVIAGLAVAIGIALAGLAGAALAPVFAVHPAMGAPILFKVFAIIIIGGLGSLPGALVASLLIGVTESVVGGYSSVALQDAVAFILMIVVLLAFPAGLFGKGIRV</sequence>
<dbReference type="PANTHER" id="PTHR11795">
    <property type="entry name" value="BRANCHED-CHAIN AMINO ACID TRANSPORT SYSTEM PERMEASE PROTEIN LIVH"/>
    <property type="match status" value="1"/>
</dbReference>
<feature type="transmembrane region" description="Helical" evidence="9">
    <location>
        <begin position="142"/>
        <end position="165"/>
    </location>
</feature>
<keyword evidence="6 9" id="KW-1133">Transmembrane helix</keyword>
<evidence type="ECO:0000256" key="7">
    <source>
        <dbReference type="ARBA" id="ARBA00023136"/>
    </source>
</evidence>
<evidence type="ECO:0000256" key="9">
    <source>
        <dbReference type="SAM" id="Phobius"/>
    </source>
</evidence>
<feature type="transmembrane region" description="Helical" evidence="9">
    <location>
        <begin position="65"/>
        <end position="84"/>
    </location>
</feature>
<keyword evidence="3" id="KW-1003">Cell membrane</keyword>
<evidence type="ECO:0000256" key="5">
    <source>
        <dbReference type="ARBA" id="ARBA00022970"/>
    </source>
</evidence>
<comment type="similarity">
    <text evidence="8">Belongs to the binding-protein-dependent transport system permease family. LivHM subfamily.</text>
</comment>
<reference evidence="10 11" key="1">
    <citation type="submission" date="2024-06" db="EMBL/GenBank/DDBJ databases">
        <title>Genomic Encyclopedia of Type Strains, Phase IV (KMG-IV): sequencing the most valuable type-strain genomes for metagenomic binning, comparative biology and taxonomic classification.</title>
        <authorList>
            <person name="Goeker M."/>
        </authorList>
    </citation>
    <scope>NUCLEOTIDE SEQUENCE [LARGE SCALE GENOMIC DNA]</scope>
    <source>
        <strain evidence="10 11">DSM 27865</strain>
    </source>
</reference>
<evidence type="ECO:0000256" key="4">
    <source>
        <dbReference type="ARBA" id="ARBA00022692"/>
    </source>
</evidence>
<organism evidence="10 11">
    <name type="scientific">Aquamicrobium terrae</name>
    <dbReference type="NCBI Taxonomy" id="1324945"/>
    <lineage>
        <taxon>Bacteria</taxon>
        <taxon>Pseudomonadati</taxon>
        <taxon>Pseudomonadota</taxon>
        <taxon>Alphaproteobacteria</taxon>
        <taxon>Hyphomicrobiales</taxon>
        <taxon>Phyllobacteriaceae</taxon>
        <taxon>Aquamicrobium</taxon>
    </lineage>
</organism>
<dbReference type="CDD" id="cd06582">
    <property type="entry name" value="TM_PBP1_LivH_like"/>
    <property type="match status" value="1"/>
</dbReference>
<keyword evidence="7 9" id="KW-0472">Membrane</keyword>
<dbReference type="RefSeq" id="WP_354196894.1">
    <property type="nucleotide sequence ID" value="NZ_JBEPML010000012.1"/>
</dbReference>
<comment type="caution">
    <text evidence="10">The sequence shown here is derived from an EMBL/GenBank/DDBJ whole genome shotgun (WGS) entry which is preliminary data.</text>
</comment>
<dbReference type="InterPro" id="IPR052157">
    <property type="entry name" value="BCAA_transport_permease"/>
</dbReference>
<feature type="transmembrane region" description="Helical" evidence="9">
    <location>
        <begin position="261"/>
        <end position="283"/>
    </location>
</feature>
<feature type="transmembrane region" description="Helical" evidence="9">
    <location>
        <begin position="186"/>
        <end position="213"/>
    </location>
</feature>
<gene>
    <name evidence="10" type="ORF">ABID37_003413</name>
</gene>
<comment type="subcellular location">
    <subcellularLocation>
        <location evidence="1">Cell membrane</location>
        <topology evidence="1">Multi-pass membrane protein</topology>
    </subcellularLocation>
</comment>
<dbReference type="Pfam" id="PF02653">
    <property type="entry name" value="BPD_transp_2"/>
    <property type="match status" value="1"/>
</dbReference>
<evidence type="ECO:0000256" key="3">
    <source>
        <dbReference type="ARBA" id="ARBA00022475"/>
    </source>
</evidence>
<dbReference type="PANTHER" id="PTHR11795:SF452">
    <property type="entry name" value="ABC TRANSPORTER PERMEASE PROTEIN"/>
    <property type="match status" value="1"/>
</dbReference>
<accession>A0ABV2N2A0</accession>
<keyword evidence="4 9" id="KW-0812">Transmembrane</keyword>
<dbReference type="EMBL" id="JBEPML010000012">
    <property type="protein sequence ID" value="MET3793189.1"/>
    <property type="molecule type" value="Genomic_DNA"/>
</dbReference>